<name>A0ABN2WB02_9ACTN</name>
<evidence type="ECO:0000256" key="1">
    <source>
        <dbReference type="SAM" id="MobiDB-lite"/>
    </source>
</evidence>
<organism evidence="3 4">
    <name type="scientific">Kitasatospora saccharophila</name>
    <dbReference type="NCBI Taxonomy" id="407973"/>
    <lineage>
        <taxon>Bacteria</taxon>
        <taxon>Bacillati</taxon>
        <taxon>Actinomycetota</taxon>
        <taxon>Actinomycetes</taxon>
        <taxon>Kitasatosporales</taxon>
        <taxon>Streptomycetaceae</taxon>
        <taxon>Kitasatospora</taxon>
    </lineage>
</organism>
<proteinExistence type="predicted"/>
<keyword evidence="2" id="KW-1133">Transmembrane helix</keyword>
<dbReference type="RefSeq" id="WP_344550273.1">
    <property type="nucleotide sequence ID" value="NZ_BAAANS010000003.1"/>
</dbReference>
<dbReference type="EMBL" id="BAAANS010000003">
    <property type="protein sequence ID" value="GAA2086750.1"/>
    <property type="molecule type" value="Genomic_DNA"/>
</dbReference>
<comment type="caution">
    <text evidence="3">The sequence shown here is derived from an EMBL/GenBank/DDBJ whole genome shotgun (WGS) entry which is preliminary data.</text>
</comment>
<feature type="transmembrane region" description="Helical" evidence="2">
    <location>
        <begin position="105"/>
        <end position="124"/>
    </location>
</feature>
<keyword evidence="4" id="KW-1185">Reference proteome</keyword>
<gene>
    <name evidence="3" type="ORF">GCM10009759_07680</name>
</gene>
<feature type="compositionally biased region" description="Basic residues" evidence="1">
    <location>
        <begin position="65"/>
        <end position="76"/>
    </location>
</feature>
<keyword evidence="2" id="KW-0812">Transmembrane</keyword>
<sequence length="351" mass="36718">MPDRRPPDAIEPPDPFEGLVLDEDFVRAATVNEPSARARMLAERWRREPPVDPGGRRWPVDGPARARRNRSTGRSGRFLRLRRPRRRDGDPLGTRFRTLSRGERWTAVLGTLIVLLVVGGLLFGPNRAHTPQVTAAGARPGSPRPAADRALPDGGTFAGSKCGQHGYHRFPAAADAVPTGESTGPWLRFASYGYRQAGADQPGEFVFDLQLGSGSDTALALPAPLGSAGVAVEIEGPNGVVAAAYGLTGAVEDAAHTPDGRGWLVTGAGASVHVVLPAAALCPGVDAQALAAGLTPVTDDHRTITGPAPYTLTVSVADPEIAELRRIAGAELHSEVLAATNQLPASAAKPV</sequence>
<keyword evidence="2" id="KW-0472">Membrane</keyword>
<feature type="region of interest" description="Disordered" evidence="1">
    <location>
        <begin position="132"/>
        <end position="151"/>
    </location>
</feature>
<dbReference type="Proteomes" id="UP001500897">
    <property type="component" value="Unassembled WGS sequence"/>
</dbReference>
<protein>
    <submittedName>
        <fullName evidence="3">Uncharacterized protein</fullName>
    </submittedName>
</protein>
<evidence type="ECO:0000313" key="4">
    <source>
        <dbReference type="Proteomes" id="UP001500897"/>
    </source>
</evidence>
<feature type="compositionally biased region" description="Basic and acidic residues" evidence="1">
    <location>
        <begin position="48"/>
        <end position="59"/>
    </location>
</feature>
<accession>A0ABN2WB02</accession>
<feature type="compositionally biased region" description="Low complexity" evidence="1">
    <location>
        <begin position="135"/>
        <end position="145"/>
    </location>
</feature>
<reference evidence="3 4" key="1">
    <citation type="journal article" date="2019" name="Int. J. Syst. Evol. Microbiol.">
        <title>The Global Catalogue of Microorganisms (GCM) 10K type strain sequencing project: providing services to taxonomists for standard genome sequencing and annotation.</title>
        <authorList>
            <consortium name="The Broad Institute Genomics Platform"/>
            <consortium name="The Broad Institute Genome Sequencing Center for Infectious Disease"/>
            <person name="Wu L."/>
            <person name="Ma J."/>
        </authorList>
    </citation>
    <scope>NUCLEOTIDE SEQUENCE [LARGE SCALE GENOMIC DNA]</scope>
    <source>
        <strain evidence="3 4">JCM 14559</strain>
    </source>
</reference>
<evidence type="ECO:0000313" key="3">
    <source>
        <dbReference type="EMBL" id="GAA2086750.1"/>
    </source>
</evidence>
<evidence type="ECO:0000256" key="2">
    <source>
        <dbReference type="SAM" id="Phobius"/>
    </source>
</evidence>
<feature type="region of interest" description="Disordered" evidence="1">
    <location>
        <begin position="48"/>
        <end position="76"/>
    </location>
</feature>